<dbReference type="GO" id="GO:0003887">
    <property type="term" value="F:DNA-directed DNA polymerase activity"/>
    <property type="evidence" value="ECO:0007669"/>
    <property type="project" value="UniProtKB-KW"/>
</dbReference>
<feature type="domain" description="DNA-directed DNA polymerase family B exonuclease" evidence="9">
    <location>
        <begin position="139"/>
        <end position="308"/>
    </location>
</feature>
<dbReference type="InterPro" id="IPR006134">
    <property type="entry name" value="DNA-dir_DNA_pol_B_multi_dom"/>
</dbReference>
<feature type="domain" description="DNA-directed DNA polymerase family B multifunctional" evidence="8">
    <location>
        <begin position="387"/>
        <end position="744"/>
    </location>
</feature>
<dbReference type="SUPFAM" id="SSF56672">
    <property type="entry name" value="DNA/RNA polymerases"/>
    <property type="match status" value="1"/>
</dbReference>
<accession>A0A544QR34</accession>
<evidence type="ECO:0000313" key="11">
    <source>
        <dbReference type="Proteomes" id="UP000315385"/>
    </source>
</evidence>
<proteinExistence type="inferred from homology"/>
<keyword evidence="6" id="KW-0238">DNA-binding</keyword>
<comment type="similarity">
    <text evidence="1">Belongs to the DNA polymerase type-B family.</text>
</comment>
<dbReference type="GO" id="GO:0006261">
    <property type="term" value="P:DNA-templated DNA replication"/>
    <property type="evidence" value="ECO:0007669"/>
    <property type="project" value="TreeGrafter"/>
</dbReference>
<dbReference type="PANTHER" id="PTHR10322:SF23">
    <property type="entry name" value="DNA POLYMERASE DELTA CATALYTIC SUBUNIT"/>
    <property type="match status" value="1"/>
</dbReference>
<evidence type="ECO:0000256" key="2">
    <source>
        <dbReference type="ARBA" id="ARBA00012417"/>
    </source>
</evidence>
<evidence type="ECO:0000256" key="7">
    <source>
        <dbReference type="ARBA" id="ARBA00049244"/>
    </source>
</evidence>
<evidence type="ECO:0000256" key="1">
    <source>
        <dbReference type="ARBA" id="ARBA00005755"/>
    </source>
</evidence>
<dbReference type="Gene3D" id="1.10.132.60">
    <property type="entry name" value="DNA polymerase family B, C-terminal domain"/>
    <property type="match status" value="1"/>
</dbReference>
<dbReference type="Gene3D" id="3.30.342.10">
    <property type="entry name" value="DNA Polymerase, chain B, domain 1"/>
    <property type="match status" value="1"/>
</dbReference>
<protein>
    <recommendedName>
        <fullName evidence="2">DNA-directed DNA polymerase</fullName>
        <ecNumber evidence="2">2.7.7.7</ecNumber>
    </recommendedName>
</protein>
<dbReference type="InterPro" id="IPR006133">
    <property type="entry name" value="DNA-dir_DNA_pol_B_exonuc"/>
</dbReference>
<dbReference type="Gene3D" id="3.90.1600.10">
    <property type="entry name" value="Palm domain of DNA polymerase"/>
    <property type="match status" value="1"/>
</dbReference>
<dbReference type="GO" id="GO:0000166">
    <property type="term" value="F:nucleotide binding"/>
    <property type="evidence" value="ECO:0007669"/>
    <property type="project" value="InterPro"/>
</dbReference>
<dbReference type="InterPro" id="IPR036397">
    <property type="entry name" value="RNaseH_sf"/>
</dbReference>
<dbReference type="SUPFAM" id="SSF53098">
    <property type="entry name" value="Ribonuclease H-like"/>
    <property type="match status" value="1"/>
</dbReference>
<evidence type="ECO:0000259" key="9">
    <source>
        <dbReference type="Pfam" id="PF03104"/>
    </source>
</evidence>
<evidence type="ECO:0000313" key="10">
    <source>
        <dbReference type="EMBL" id="TQQ81903.1"/>
    </source>
</evidence>
<evidence type="ECO:0000256" key="3">
    <source>
        <dbReference type="ARBA" id="ARBA00022679"/>
    </source>
</evidence>
<dbReference type="Gene3D" id="3.30.420.10">
    <property type="entry name" value="Ribonuclease H-like superfamily/Ribonuclease H"/>
    <property type="match status" value="1"/>
</dbReference>
<dbReference type="InterPro" id="IPR023211">
    <property type="entry name" value="DNA_pol_palm_dom_sf"/>
</dbReference>
<keyword evidence="11" id="KW-1185">Reference proteome</keyword>
<dbReference type="OrthoDB" id="323192at2157"/>
<evidence type="ECO:0000259" key="8">
    <source>
        <dbReference type="Pfam" id="PF00136"/>
    </source>
</evidence>
<dbReference type="InterPro" id="IPR043502">
    <property type="entry name" value="DNA/RNA_pol_sf"/>
</dbReference>
<evidence type="ECO:0000256" key="4">
    <source>
        <dbReference type="ARBA" id="ARBA00022695"/>
    </source>
</evidence>
<reference evidence="10 11" key="1">
    <citation type="submission" date="2019-02" db="EMBL/GenBank/DDBJ databases">
        <title>Halonotius sp. a new haloqrchaeon isolated from saline water.</title>
        <authorList>
            <person name="Duran-Viseras A."/>
            <person name="Sanchez-Porro C."/>
            <person name="Ventosa A."/>
        </authorList>
    </citation>
    <scope>NUCLEOTIDE SEQUENCE [LARGE SCALE GENOMIC DNA]</scope>
    <source>
        <strain evidence="10 11">F9-27</strain>
    </source>
</reference>
<dbReference type="EMBL" id="SESI01000001">
    <property type="protein sequence ID" value="TQQ81903.1"/>
    <property type="molecule type" value="Genomic_DNA"/>
</dbReference>
<dbReference type="Pfam" id="PF03104">
    <property type="entry name" value="DNA_pol_B_exo1"/>
    <property type="match status" value="1"/>
</dbReference>
<dbReference type="InterPro" id="IPR006172">
    <property type="entry name" value="DNA-dir_DNA_pol_B"/>
</dbReference>
<dbReference type="GO" id="GO:0003677">
    <property type="term" value="F:DNA binding"/>
    <property type="evidence" value="ECO:0007669"/>
    <property type="project" value="UniProtKB-KW"/>
</dbReference>
<keyword evidence="4" id="KW-0548">Nucleotidyltransferase</keyword>
<comment type="catalytic activity">
    <reaction evidence="7">
        <text>DNA(n) + a 2'-deoxyribonucleoside 5'-triphosphate = DNA(n+1) + diphosphate</text>
        <dbReference type="Rhea" id="RHEA:22508"/>
        <dbReference type="Rhea" id="RHEA-COMP:17339"/>
        <dbReference type="Rhea" id="RHEA-COMP:17340"/>
        <dbReference type="ChEBI" id="CHEBI:33019"/>
        <dbReference type="ChEBI" id="CHEBI:61560"/>
        <dbReference type="ChEBI" id="CHEBI:173112"/>
        <dbReference type="EC" id="2.7.7.7"/>
    </reaction>
</comment>
<dbReference type="SMART" id="SM00486">
    <property type="entry name" value="POLBc"/>
    <property type="match status" value="1"/>
</dbReference>
<comment type="caution">
    <text evidence="10">The sequence shown here is derived from an EMBL/GenBank/DDBJ whole genome shotgun (WGS) entry which is preliminary data.</text>
</comment>
<organism evidence="10 11">
    <name type="scientific">Halonotius roseus</name>
    <dbReference type="NCBI Taxonomy" id="2511997"/>
    <lineage>
        <taxon>Archaea</taxon>
        <taxon>Methanobacteriati</taxon>
        <taxon>Methanobacteriota</taxon>
        <taxon>Stenosarchaea group</taxon>
        <taxon>Halobacteria</taxon>
        <taxon>Halobacteriales</taxon>
        <taxon>Haloferacaceae</taxon>
        <taxon>Halonotius</taxon>
    </lineage>
</organism>
<dbReference type="AlphaFoldDB" id="A0A544QR34"/>
<keyword evidence="3" id="KW-0808">Transferase</keyword>
<name>A0A544QR34_9EURY</name>
<dbReference type="PANTHER" id="PTHR10322">
    <property type="entry name" value="DNA POLYMERASE CATALYTIC SUBUNIT"/>
    <property type="match status" value="1"/>
</dbReference>
<dbReference type="InterPro" id="IPR042087">
    <property type="entry name" value="DNA_pol_B_thumb"/>
</dbReference>
<dbReference type="PRINTS" id="PR00106">
    <property type="entry name" value="DNAPOLB"/>
</dbReference>
<dbReference type="Pfam" id="PF00136">
    <property type="entry name" value="DNA_pol_B"/>
    <property type="match status" value="1"/>
</dbReference>
<keyword evidence="5" id="KW-0239">DNA-directed DNA polymerase</keyword>
<evidence type="ECO:0000256" key="5">
    <source>
        <dbReference type="ARBA" id="ARBA00022932"/>
    </source>
</evidence>
<gene>
    <name evidence="10" type="ORF">EWF95_02895</name>
</gene>
<sequence>MTQQFLVTKVETETDANNNTTVHLFGRDADSKRVHKTVAGFEHYFYVATSEVLGNESAFVGSNGIAGIEHDTERDPFTFGTVPESVSRVTVEDAENDVRTAKDLFAKTWEADVSPRNRYRIESGLKAWATFSPETGRVDPIESPVEIDPQPRVLTLDIEVDDRGGFPDPGEKRITSIVAHDSYDDEFIGFIDGDNRDIAEMFPNGKPEEVDALHVEPTEKQMLVKLACWIGEHDPDVLTAWNVDFDAPYLLARMETLGVDPSRMSLIGSAGLDYQGDAKIGGVSVYDLLDMYKKNMWGELRSYSLDYVAGEELGASKIHHERGFFEMFEADPEQLINYNSRDTRLAVGINDTAGVIEFRDSLRKQIGVDFSDTVNNYQFIEMMARRKIRDRDEVAPTANPDGGEKFEGGHVMDAFSGVANNVMGIDVESLYPWTMYMLNASPDTKIDEERAVAENIPYSKAPNGVCFRLDRDGLFKSLVKDALDLKEGFRTLKNEADPGSVEEALYAVKYQVSKTITNSIYGVIGWTQFFLYDRETAEAVTLAGQAVVKASGKYVDENTEAEVIYGDTDSNYIRFPSDWEQERCINAVLRICDELEAEVYPPLAEEMRILTENCEWRIDPEMFAPRFLQWGRKKKYAYKATWKEGMEPDAVMDNPEIVIKGSAAKRSDAARLTRDTDKAVVRAILDDRVDDVSGIIYEAATDLEPDNPNWNRIGIPGGIGKAFSEYEKPTAHVEAAMNANELCGTEFERGSKPMRVYLRPMYFDEIGEKIDRIAYESADDLRPVEDRLVVDAARMTETLLTKPLEGITDAVDVDISAAVSGQDQTAIGAFV</sequence>
<evidence type="ECO:0000256" key="6">
    <source>
        <dbReference type="ARBA" id="ARBA00023125"/>
    </source>
</evidence>
<dbReference type="InterPro" id="IPR050240">
    <property type="entry name" value="DNA_pol_type-B"/>
</dbReference>
<dbReference type="EC" id="2.7.7.7" evidence="2"/>
<dbReference type="InterPro" id="IPR012337">
    <property type="entry name" value="RNaseH-like_sf"/>
</dbReference>
<dbReference type="Proteomes" id="UP000315385">
    <property type="component" value="Unassembled WGS sequence"/>
</dbReference>